<organism evidence="2 3">
    <name type="scientific">Oceanispirochaeta crateris</name>
    <dbReference type="NCBI Taxonomy" id="2518645"/>
    <lineage>
        <taxon>Bacteria</taxon>
        <taxon>Pseudomonadati</taxon>
        <taxon>Spirochaetota</taxon>
        <taxon>Spirochaetia</taxon>
        <taxon>Spirochaetales</taxon>
        <taxon>Spirochaetaceae</taxon>
        <taxon>Oceanispirochaeta</taxon>
    </lineage>
</organism>
<feature type="chain" id="PRO_5023059091" description="Lipoprotein" evidence="1">
    <location>
        <begin position="20"/>
        <end position="320"/>
    </location>
</feature>
<evidence type="ECO:0000256" key="1">
    <source>
        <dbReference type="SAM" id="SignalP"/>
    </source>
</evidence>
<dbReference type="KEGG" id="ock:EXM22_04850"/>
<dbReference type="EMBL" id="CP036150">
    <property type="protein sequence ID" value="QEN07349.1"/>
    <property type="molecule type" value="Genomic_DNA"/>
</dbReference>
<protein>
    <recommendedName>
        <fullName evidence="4">Lipoprotein</fullName>
    </recommendedName>
</protein>
<evidence type="ECO:0000313" key="3">
    <source>
        <dbReference type="Proteomes" id="UP000324209"/>
    </source>
</evidence>
<keyword evidence="1" id="KW-0732">Signal</keyword>
<evidence type="ECO:0008006" key="4">
    <source>
        <dbReference type="Google" id="ProtNLM"/>
    </source>
</evidence>
<dbReference type="AlphaFoldDB" id="A0A5C1QJK9"/>
<dbReference type="OrthoDB" id="9826473at2"/>
<proteinExistence type="predicted"/>
<dbReference type="PROSITE" id="PS51257">
    <property type="entry name" value="PROKAR_LIPOPROTEIN"/>
    <property type="match status" value="1"/>
</dbReference>
<keyword evidence="3" id="KW-1185">Reference proteome</keyword>
<feature type="signal peptide" evidence="1">
    <location>
        <begin position="1"/>
        <end position="19"/>
    </location>
</feature>
<gene>
    <name evidence="2" type="ORF">EXM22_04850</name>
</gene>
<evidence type="ECO:0000313" key="2">
    <source>
        <dbReference type="EMBL" id="QEN07349.1"/>
    </source>
</evidence>
<dbReference type="Proteomes" id="UP000324209">
    <property type="component" value="Chromosome"/>
</dbReference>
<reference evidence="2 3" key="1">
    <citation type="submission" date="2019-02" db="EMBL/GenBank/DDBJ databases">
        <title>Complete Genome Sequence and Methylome Analysis of free living Spirochaetas.</title>
        <authorList>
            <person name="Fomenkov A."/>
            <person name="Dubinina G."/>
            <person name="Leshcheva N."/>
            <person name="Mikheeva N."/>
            <person name="Grabovich M."/>
            <person name="Vincze T."/>
            <person name="Roberts R.J."/>
        </authorList>
    </citation>
    <scope>NUCLEOTIDE SEQUENCE [LARGE SCALE GENOMIC DNA]</scope>
    <source>
        <strain evidence="2 3">K2</strain>
    </source>
</reference>
<accession>A0A5C1QJK9</accession>
<dbReference type="RefSeq" id="WP_149485430.1">
    <property type="nucleotide sequence ID" value="NZ_CP036150.1"/>
</dbReference>
<sequence length="320" mass="36926">MKYTALFSMTLLLLFSCKAKDLAIPDADERQMFNSLVHNGISAYIDKELEAGHKILINGNSSSVEQFALLKYLIPVLHDKDSLNIGFWFLRGNSDEEIISYLRGDQDALSASELLFNTDPVLCGFQEYADFLAYMKEFYESLDTKEDMIISSFDTATVYFDLYAQGRNLEDWTDLLLHTPLVMPNKRVELPFAGRLYFMMIHDWPLNRYSVIELKDTFLEDQYLTSYDKKMENTAGQKTDALILLDFPHSYEGLTKLEGFIGEGNVTQALESFPRQLIRKKLKPASYLVNKKVDSIHRKINRRMAREYEKISGLLPVLQE</sequence>
<name>A0A5C1QJK9_9SPIO</name>